<dbReference type="Proteomes" id="UP000186817">
    <property type="component" value="Unassembled WGS sequence"/>
</dbReference>
<accession>A0A1Q9ELJ5</accession>
<name>A0A1Q9ELJ5_SYMMI</name>
<proteinExistence type="predicted"/>
<organism evidence="2 3">
    <name type="scientific">Symbiodinium microadriaticum</name>
    <name type="common">Dinoflagellate</name>
    <name type="synonym">Zooxanthella microadriatica</name>
    <dbReference type="NCBI Taxonomy" id="2951"/>
    <lineage>
        <taxon>Eukaryota</taxon>
        <taxon>Sar</taxon>
        <taxon>Alveolata</taxon>
        <taxon>Dinophyceae</taxon>
        <taxon>Suessiales</taxon>
        <taxon>Symbiodiniaceae</taxon>
        <taxon>Symbiodinium</taxon>
    </lineage>
</organism>
<protein>
    <submittedName>
        <fullName evidence="2">Uncharacterized protein</fullName>
    </submittedName>
</protein>
<evidence type="ECO:0000313" key="2">
    <source>
        <dbReference type="EMBL" id="OLQ08267.1"/>
    </source>
</evidence>
<feature type="region of interest" description="Disordered" evidence="1">
    <location>
        <begin position="130"/>
        <end position="168"/>
    </location>
</feature>
<dbReference type="EMBL" id="LSRX01000121">
    <property type="protein sequence ID" value="OLQ08267.1"/>
    <property type="molecule type" value="Genomic_DNA"/>
</dbReference>
<dbReference type="AlphaFoldDB" id="A0A1Q9ELJ5"/>
<evidence type="ECO:0000256" key="1">
    <source>
        <dbReference type="SAM" id="MobiDB-lite"/>
    </source>
</evidence>
<comment type="caution">
    <text evidence="2">The sequence shown here is derived from an EMBL/GenBank/DDBJ whole genome shotgun (WGS) entry which is preliminary data.</text>
</comment>
<keyword evidence="3" id="KW-1185">Reference proteome</keyword>
<sequence>MKVPGTAARVLGCMQGLLSVKFASLVLVDPETTAALLRKWLFEDWNATICSSYAPHDDRQAFFQQVVFGCYHVHVFSLRNSFTSVHAAVPVFMPESPDYSLRHATGKGGLLGWVSENVAEERHVTISVGSAGQGERKEAGGKGLRGCKGEECKPAQHKSGSARRPLCRGRADQRNAKAAVNAARCAEGAAQALLRAKADKLSGLGTPAPTNLWAKHHKPTAAPARKFWVCPGFSTFSDTQSCNGAATVSAWHASCGERRHRCVVNGKLHTAPWGQAVRDDFYASFVLADGDNMEITHKDVHRNSCARLPAYSGSSSFEWAITFMLRSISSACQVFI</sequence>
<evidence type="ECO:0000313" key="3">
    <source>
        <dbReference type="Proteomes" id="UP000186817"/>
    </source>
</evidence>
<dbReference type="OrthoDB" id="10281373at2759"/>
<gene>
    <name evidence="2" type="ORF">AK812_SmicGene8254</name>
</gene>
<reference evidence="2 3" key="1">
    <citation type="submission" date="2016-02" db="EMBL/GenBank/DDBJ databases">
        <title>Genome analysis of coral dinoflagellate symbionts highlights evolutionary adaptations to a symbiotic lifestyle.</title>
        <authorList>
            <person name="Aranda M."/>
            <person name="Li Y."/>
            <person name="Liew Y.J."/>
            <person name="Baumgarten S."/>
            <person name="Simakov O."/>
            <person name="Wilson M."/>
            <person name="Piel J."/>
            <person name="Ashoor H."/>
            <person name="Bougouffa S."/>
            <person name="Bajic V.B."/>
            <person name="Ryu T."/>
            <person name="Ravasi T."/>
            <person name="Bayer T."/>
            <person name="Micklem G."/>
            <person name="Kim H."/>
            <person name="Bhak J."/>
            <person name="Lajeunesse T.C."/>
            <person name="Voolstra C.R."/>
        </authorList>
    </citation>
    <scope>NUCLEOTIDE SEQUENCE [LARGE SCALE GENOMIC DNA]</scope>
    <source>
        <strain evidence="2 3">CCMP2467</strain>
    </source>
</reference>